<sequence>MGTGGSTLAENRVGTETVTANHQAVAPSPNYDGQGHFSLSLSVSLSLSSDCLLGLLFCLFLLPLSTHPLLHFPPFSLLSLIFSVWLSSSFSLAFTPFPSLPFHTSFGSVNSTNLLVSSHPVESILSSPPSVGFPDDTPFQ</sequence>
<dbReference type="EMBL" id="KZ821641">
    <property type="protein sequence ID" value="PYH64881.1"/>
    <property type="molecule type" value="Genomic_DNA"/>
</dbReference>
<keyword evidence="1" id="KW-0472">Membrane</keyword>
<feature type="transmembrane region" description="Helical" evidence="1">
    <location>
        <begin position="74"/>
        <end position="94"/>
    </location>
</feature>
<keyword evidence="1" id="KW-0812">Transmembrane</keyword>
<keyword evidence="3" id="KW-1185">Reference proteome</keyword>
<evidence type="ECO:0000256" key="1">
    <source>
        <dbReference type="SAM" id="Phobius"/>
    </source>
</evidence>
<reference evidence="2" key="1">
    <citation type="submission" date="2016-12" db="EMBL/GenBank/DDBJ databases">
        <title>The genomes of Aspergillus section Nigri reveals drivers in fungal speciation.</title>
        <authorList>
            <consortium name="DOE Joint Genome Institute"/>
            <person name="Vesth T.C."/>
            <person name="Nybo J."/>
            <person name="Theobald S."/>
            <person name="Brandl J."/>
            <person name="Frisvad J.C."/>
            <person name="Nielsen K.F."/>
            <person name="Lyhne E.K."/>
            <person name="Kogle M.E."/>
            <person name="Kuo A."/>
            <person name="Riley R."/>
            <person name="Clum A."/>
            <person name="Nolan M."/>
            <person name="Lipzen A."/>
            <person name="Salamov A."/>
            <person name="Henrissat B."/>
            <person name="Wiebenga A."/>
            <person name="De Vries R.P."/>
            <person name="Grigoriev I.V."/>
            <person name="Mortensen U.H."/>
            <person name="Andersen M.R."/>
            <person name="Baker S.E."/>
        </authorList>
    </citation>
    <scope>NUCLEOTIDE SEQUENCE [LARGE SCALE GENOMIC DNA]</scope>
    <source>
        <strain evidence="2">CBS 113365</strain>
    </source>
</reference>
<gene>
    <name evidence="2" type="ORF">BO88DRAFT_155269</name>
</gene>
<feature type="transmembrane region" description="Helical" evidence="1">
    <location>
        <begin position="37"/>
        <end position="62"/>
    </location>
</feature>
<dbReference type="GeneID" id="37206145"/>
<keyword evidence="1" id="KW-1133">Transmembrane helix</keyword>
<dbReference type="RefSeq" id="XP_025558675.1">
    <property type="nucleotide sequence ID" value="XM_025701553.1"/>
</dbReference>
<organism evidence="2 3">
    <name type="scientific">Aspergillus vadensis (strain CBS 113365 / IMI 142717 / IBT 24658)</name>
    <dbReference type="NCBI Taxonomy" id="1448311"/>
    <lineage>
        <taxon>Eukaryota</taxon>
        <taxon>Fungi</taxon>
        <taxon>Dikarya</taxon>
        <taxon>Ascomycota</taxon>
        <taxon>Pezizomycotina</taxon>
        <taxon>Eurotiomycetes</taxon>
        <taxon>Eurotiomycetidae</taxon>
        <taxon>Eurotiales</taxon>
        <taxon>Aspergillaceae</taxon>
        <taxon>Aspergillus</taxon>
        <taxon>Aspergillus subgen. Circumdati</taxon>
    </lineage>
</organism>
<accession>A0A319AZN4</accession>
<evidence type="ECO:0000313" key="2">
    <source>
        <dbReference type="EMBL" id="PYH64881.1"/>
    </source>
</evidence>
<name>A0A319AZN4_ASPVC</name>
<dbReference type="AlphaFoldDB" id="A0A319AZN4"/>
<proteinExistence type="predicted"/>
<dbReference type="Proteomes" id="UP000248405">
    <property type="component" value="Unassembled WGS sequence"/>
</dbReference>
<protein>
    <submittedName>
        <fullName evidence="2">Uncharacterized protein</fullName>
    </submittedName>
</protein>
<evidence type="ECO:0000313" key="3">
    <source>
        <dbReference type="Proteomes" id="UP000248405"/>
    </source>
</evidence>